<name>A0A914XFI0_9BILA</name>
<protein>
    <submittedName>
        <fullName evidence="3">Uncharacterized protein</fullName>
    </submittedName>
</protein>
<feature type="region of interest" description="Disordered" evidence="1">
    <location>
        <begin position="1"/>
        <end position="38"/>
    </location>
</feature>
<evidence type="ECO:0000313" key="2">
    <source>
        <dbReference type="Proteomes" id="UP000887566"/>
    </source>
</evidence>
<evidence type="ECO:0000313" key="3">
    <source>
        <dbReference type="WBParaSite" id="PSAMB.scaffold831size40700.g8962.t1"/>
    </source>
</evidence>
<organism evidence="2 3">
    <name type="scientific">Plectus sambesii</name>
    <dbReference type="NCBI Taxonomy" id="2011161"/>
    <lineage>
        <taxon>Eukaryota</taxon>
        <taxon>Metazoa</taxon>
        <taxon>Ecdysozoa</taxon>
        <taxon>Nematoda</taxon>
        <taxon>Chromadorea</taxon>
        <taxon>Plectida</taxon>
        <taxon>Plectina</taxon>
        <taxon>Plectoidea</taxon>
        <taxon>Plectidae</taxon>
        <taxon>Plectus</taxon>
    </lineage>
</organism>
<reference evidence="3" key="1">
    <citation type="submission" date="2022-11" db="UniProtKB">
        <authorList>
            <consortium name="WormBaseParasite"/>
        </authorList>
    </citation>
    <scope>IDENTIFICATION</scope>
</reference>
<accession>A0A914XFI0</accession>
<dbReference type="AlphaFoldDB" id="A0A914XFI0"/>
<proteinExistence type="predicted"/>
<sequence length="227" mass="25470">MARATKARRRRRPYPTGSASAIVGPPATRATAGKQEESSTLHDDCFELVVTSLGDRSTGLLKAVWPVRGWRRLSSMASRVGRHSSQGANHHRSTHRPHLKLPLNALGNCRLRRRLIFTADRSWERTTPRLRPPLPSHPHSDAIRVLCWQKEEEEEVLSVRRALVEGGRAGARARWGFCYSVDVAVVGRPWPIRKPRRCARVGFPAALQLVAVAHADRRREARTAGRV</sequence>
<feature type="compositionally biased region" description="Basic residues" evidence="1">
    <location>
        <begin position="1"/>
        <end position="13"/>
    </location>
</feature>
<evidence type="ECO:0000256" key="1">
    <source>
        <dbReference type="SAM" id="MobiDB-lite"/>
    </source>
</evidence>
<dbReference type="Proteomes" id="UP000887566">
    <property type="component" value="Unplaced"/>
</dbReference>
<keyword evidence="2" id="KW-1185">Reference proteome</keyword>
<dbReference type="WBParaSite" id="PSAMB.scaffold831size40700.g8962.t1">
    <property type="protein sequence ID" value="PSAMB.scaffold831size40700.g8962.t1"/>
    <property type="gene ID" value="PSAMB.scaffold831size40700.g8962"/>
</dbReference>